<evidence type="ECO:0000256" key="2">
    <source>
        <dbReference type="ARBA" id="ARBA00005755"/>
    </source>
</evidence>
<dbReference type="InterPro" id="IPR012337">
    <property type="entry name" value="RNaseH-like_sf"/>
</dbReference>
<reference evidence="19 20" key="1">
    <citation type="submission" date="2016-07" db="EMBL/GenBank/DDBJ databases">
        <title>Pervasive Adenine N6-methylation of Active Genes in Fungi.</title>
        <authorList>
            <consortium name="DOE Joint Genome Institute"/>
            <person name="Mondo S.J."/>
            <person name="Dannebaum R.O."/>
            <person name="Kuo R.C."/>
            <person name="Labutti K."/>
            <person name="Haridas S."/>
            <person name="Kuo A."/>
            <person name="Salamov A."/>
            <person name="Ahrendt S.R."/>
            <person name="Lipzen A."/>
            <person name="Sullivan W."/>
            <person name="Andreopoulos W.B."/>
            <person name="Clum A."/>
            <person name="Lindquist E."/>
            <person name="Daum C."/>
            <person name="Ramamoorthy G.K."/>
            <person name="Gryganskyi A."/>
            <person name="Culley D."/>
            <person name="Magnuson J.K."/>
            <person name="James T.Y."/>
            <person name="O'Malley M.A."/>
            <person name="Stajich J.E."/>
            <person name="Spatafora J.W."/>
            <person name="Visel A."/>
            <person name="Grigoriev I.V."/>
        </authorList>
    </citation>
    <scope>NUCLEOTIDE SEQUENCE [LARGE SCALE GENOMIC DNA]</scope>
    <source>
        <strain evidence="19 20">NRRL 2496</strain>
    </source>
</reference>
<keyword evidence="3 16" id="KW-0004">4Fe-4S</keyword>
<dbReference type="GO" id="GO:0008270">
    <property type="term" value="F:zinc ion binding"/>
    <property type="evidence" value="ECO:0007669"/>
    <property type="project" value="UniProtKB-KW"/>
</dbReference>
<evidence type="ECO:0000256" key="7">
    <source>
        <dbReference type="ARBA" id="ARBA00022723"/>
    </source>
</evidence>
<dbReference type="GO" id="GO:0000166">
    <property type="term" value="F:nucleotide binding"/>
    <property type="evidence" value="ECO:0007669"/>
    <property type="project" value="InterPro"/>
</dbReference>
<dbReference type="SMART" id="SM00486">
    <property type="entry name" value="POLBc"/>
    <property type="match status" value="1"/>
</dbReference>
<dbReference type="Gene3D" id="3.30.342.10">
    <property type="entry name" value="DNA Polymerase, chain B, domain 1"/>
    <property type="match status" value="1"/>
</dbReference>
<dbReference type="Gene3D" id="1.10.132.60">
    <property type="entry name" value="DNA polymerase family B, C-terminal domain"/>
    <property type="match status" value="1"/>
</dbReference>
<dbReference type="SUPFAM" id="SSF56672">
    <property type="entry name" value="DNA/RNA polymerases"/>
    <property type="match status" value="1"/>
</dbReference>
<dbReference type="CDD" id="cd05779">
    <property type="entry name" value="DNA_polB_epsilon_exo"/>
    <property type="match status" value="1"/>
</dbReference>
<dbReference type="GO" id="GO:0000278">
    <property type="term" value="P:mitotic cell cycle"/>
    <property type="evidence" value="ECO:0007669"/>
    <property type="project" value="TreeGrafter"/>
</dbReference>
<organism evidence="19 20">
    <name type="scientific">Syncephalastrum racemosum</name>
    <name type="common">Filamentous fungus</name>
    <dbReference type="NCBI Taxonomy" id="13706"/>
    <lineage>
        <taxon>Eukaryota</taxon>
        <taxon>Fungi</taxon>
        <taxon>Fungi incertae sedis</taxon>
        <taxon>Mucoromycota</taxon>
        <taxon>Mucoromycotina</taxon>
        <taxon>Mucoromycetes</taxon>
        <taxon>Mucorales</taxon>
        <taxon>Syncephalastraceae</taxon>
        <taxon>Syncephalastrum</taxon>
    </lineage>
</organism>
<dbReference type="GO" id="GO:0045004">
    <property type="term" value="P:DNA replication proofreading"/>
    <property type="evidence" value="ECO:0007669"/>
    <property type="project" value="TreeGrafter"/>
</dbReference>
<evidence type="ECO:0000256" key="9">
    <source>
        <dbReference type="ARBA" id="ARBA00022833"/>
    </source>
</evidence>
<evidence type="ECO:0000256" key="15">
    <source>
        <dbReference type="ARBA" id="ARBA00049244"/>
    </source>
</evidence>
<keyword evidence="14 16" id="KW-0539">Nucleus</keyword>
<keyword evidence="10 16" id="KW-0239">DNA-directed DNA polymerase</keyword>
<comment type="catalytic activity">
    <reaction evidence="15 16">
        <text>DNA(n) + a 2'-deoxyribonucleoside 5'-triphosphate = DNA(n+1) + diphosphate</text>
        <dbReference type="Rhea" id="RHEA:22508"/>
        <dbReference type="Rhea" id="RHEA-COMP:17339"/>
        <dbReference type="Rhea" id="RHEA-COMP:17340"/>
        <dbReference type="ChEBI" id="CHEBI:33019"/>
        <dbReference type="ChEBI" id="CHEBI:61560"/>
        <dbReference type="ChEBI" id="CHEBI:173112"/>
        <dbReference type="EC" id="2.7.7.7"/>
    </reaction>
</comment>
<dbReference type="CDD" id="cd05535">
    <property type="entry name" value="POLBc_epsilon"/>
    <property type="match status" value="1"/>
</dbReference>
<evidence type="ECO:0000256" key="6">
    <source>
        <dbReference type="ARBA" id="ARBA00022705"/>
    </source>
</evidence>
<dbReference type="GO" id="GO:0008622">
    <property type="term" value="C:epsilon DNA polymerase complex"/>
    <property type="evidence" value="ECO:0007669"/>
    <property type="project" value="InterPro"/>
</dbReference>
<dbReference type="GO" id="GO:0051539">
    <property type="term" value="F:4 iron, 4 sulfur cluster binding"/>
    <property type="evidence" value="ECO:0007669"/>
    <property type="project" value="UniProtKB-KW"/>
</dbReference>
<evidence type="ECO:0000256" key="5">
    <source>
        <dbReference type="ARBA" id="ARBA00022695"/>
    </source>
</evidence>
<keyword evidence="5 16" id="KW-0548">Nucleotidyltransferase</keyword>
<evidence type="ECO:0000256" key="16">
    <source>
        <dbReference type="RuleBase" id="RU365029"/>
    </source>
</evidence>
<feature type="compositionally biased region" description="Acidic residues" evidence="17">
    <location>
        <begin position="1208"/>
        <end position="1222"/>
    </location>
</feature>
<dbReference type="InterPro" id="IPR006133">
    <property type="entry name" value="DNA-dir_DNA_pol_B_exonuc"/>
</dbReference>
<evidence type="ECO:0000256" key="14">
    <source>
        <dbReference type="ARBA" id="ARBA00023242"/>
    </source>
</evidence>
<proteinExistence type="inferred from homology"/>
<dbReference type="STRING" id="13706.A0A1X2HCH3"/>
<evidence type="ECO:0000256" key="11">
    <source>
        <dbReference type="ARBA" id="ARBA00023004"/>
    </source>
</evidence>
<dbReference type="GO" id="GO:0006272">
    <property type="term" value="P:leading strand elongation"/>
    <property type="evidence" value="ECO:0007669"/>
    <property type="project" value="TreeGrafter"/>
</dbReference>
<dbReference type="EMBL" id="MCGN01000005">
    <property type="protein sequence ID" value="ORY96489.1"/>
    <property type="molecule type" value="Genomic_DNA"/>
</dbReference>
<evidence type="ECO:0000256" key="1">
    <source>
        <dbReference type="ARBA" id="ARBA00004123"/>
    </source>
</evidence>
<evidence type="ECO:0000256" key="13">
    <source>
        <dbReference type="ARBA" id="ARBA00023125"/>
    </source>
</evidence>
<dbReference type="GO" id="GO:0006297">
    <property type="term" value="P:nucleotide-excision repair, DNA gap filling"/>
    <property type="evidence" value="ECO:0007669"/>
    <property type="project" value="TreeGrafter"/>
</dbReference>
<feature type="domain" description="DNA polymerase epsilon catalytic subunit A C-terminal" evidence="18">
    <location>
        <begin position="1480"/>
        <end position="1877"/>
    </location>
</feature>
<keyword evidence="8 16" id="KW-0863">Zinc-finger</keyword>
<evidence type="ECO:0000256" key="17">
    <source>
        <dbReference type="SAM" id="MobiDB-lite"/>
    </source>
</evidence>
<name>A0A1X2HCH3_SYNRA</name>
<keyword evidence="9 16" id="KW-0862">Zinc</keyword>
<dbReference type="FunFam" id="3.90.1600.10:FF:000006">
    <property type="entry name" value="DNA polymerase epsilon catalytic subunit"/>
    <property type="match status" value="1"/>
</dbReference>
<protein>
    <recommendedName>
        <fullName evidence="16">DNA polymerase epsilon catalytic subunit</fullName>
        <ecNumber evidence="16">2.7.7.7</ecNumber>
    </recommendedName>
</protein>
<comment type="similarity">
    <text evidence="2 16">Belongs to the DNA polymerase type-B family.</text>
</comment>
<dbReference type="Pfam" id="PF23250">
    <property type="entry name" value="zf_DPOE_2"/>
    <property type="match status" value="1"/>
</dbReference>
<gene>
    <name evidence="19" type="ORF">BCR43DRAFT_474260</name>
</gene>
<comment type="function">
    <text evidence="16">DNA polymerase II participates in chromosomal DNA replication.</text>
</comment>
<dbReference type="GO" id="GO:0006287">
    <property type="term" value="P:base-excision repair, gap-filling"/>
    <property type="evidence" value="ECO:0007669"/>
    <property type="project" value="TreeGrafter"/>
</dbReference>
<dbReference type="GO" id="GO:0003887">
    <property type="term" value="F:DNA-directed DNA polymerase activity"/>
    <property type="evidence" value="ECO:0007669"/>
    <property type="project" value="UniProtKB-KW"/>
</dbReference>
<accession>A0A1X2HCH3</accession>
<evidence type="ECO:0000256" key="4">
    <source>
        <dbReference type="ARBA" id="ARBA00022679"/>
    </source>
</evidence>
<keyword evidence="6 16" id="KW-0235">DNA replication</keyword>
<dbReference type="Proteomes" id="UP000242180">
    <property type="component" value="Unassembled WGS sequence"/>
</dbReference>
<evidence type="ECO:0000256" key="10">
    <source>
        <dbReference type="ARBA" id="ARBA00022932"/>
    </source>
</evidence>
<keyword evidence="4 16" id="KW-0808">Transferase</keyword>
<dbReference type="Pfam" id="PF22634">
    <property type="entry name" value="POL2_thumb"/>
    <property type="match status" value="1"/>
</dbReference>
<comment type="subcellular location">
    <subcellularLocation>
        <location evidence="1 16">Nucleus</location>
    </subcellularLocation>
</comment>
<comment type="caution">
    <text evidence="19">The sequence shown here is derived from an EMBL/GenBank/DDBJ whole genome shotgun (WGS) entry which is preliminary data.</text>
</comment>
<sequence length="2169" mass="250939">MATTAGKDNNTKNSKKPWVSKAAQLEQRFASLRKQDLIEERFGYEKVQGGESRLGWLLNMHATLIPDRKWQGGRAGVKYYFLSESGETFNVTLAYSPYFYIGCKENSTAEVEEHLRRRFDNKIEDMQLVKKEDLKQPNHLLGRKRSYLKLTFRNVADLLEVRAILLPAAKKNQERSDVIDTYTKVWKDMNHVADASAKSSRLRDPHEALDSVMDIREYDVPYYVRVAIDLDIRVGMWYNVKVAEDDTVTLSKRTDMVHRPDLVVLAFDIETTKLPLKFPDSEIDSIMMISYMIDGRGYLITNREIVSQDIEDFEYTPKPEYEGPFTIFNEANEHDVLQRFFEHVESARPNVFVTYNGDFFDWPFVEARAKANGLNMYDAIGVYKDEEDEYKCKHASHMDAFRWVKRDSYLPQGSQGLKAVTTAKLGYNPMELDPEEMTPFAAEQPQILAQYSVSDAVATYYLYMKYVHPFIFSLCNILPLVPDEVLRKGTGTLCELLLMVEAFKAGIIIPNKHVEETRKMFEGHLLESETYVGGHVEALEAGVFRSDIATNFKIDPSAIQQLIDQLDDALKFTLTVEEKKSMADIVNYEAVRDEIKRRLEELRDNPQRNEGPLIYHLDVAAMYPNIILTNRLQPDAMIDESMCAQCEFNVVGKTCDRRMPWSWRGEFFPTKRNEFNMIENQLTTETFPPRNPKEPPRAWHQLSPSEQTTLLHSRLSAYSRKVYRKIRETKTMERTSIICQRENPFYIETVRAFRDRRYEYKGLHKVWKQNMDKAASATEVEEAKKMIVLYDSLQLAHKCILNSFYGYVMRKGARWHSLEMAGIVCLTGARIIQMARELVERIGRPLELDTDGIWCILPKSFPETFAFELANGKKVKIDYPCTMLNHLVHAQFTNHQYQDRKEPGSLEYTVHSENSIFFEIDGPYRAMILPASTVEDKLLKKRYAVFNDNGSLAELKGFEVKRRGELKLVKDFQESIFKVFLKGSTLEECYATVAQEANRWLDILYSKAIDLRDEELFELISENRSMSKTLEEYGAQKSSAISTARRLAEFLGDEMVKDKGLACKFVISERPFGLPVSERAIPVTIFSADPSVKQHYLRKWLKDNSLTSFDIRDIIDWGYYLERFGSVIQKLITIPAAMQRVDNPVPRVRHPDWLYKRVAEKENKYKQRRISDIFARSAGPAPIDRNAMEIDIEDLHVGHKRGSQTHADEEEQDVDDDEDEMPDPLTDYSAYRDFKKQRWLKRLKKRAKHRAESGDVLTQPRSRGLGFFGRQTGSLVASTWEVLQLVETDVAGEFRMWVSIQGQLHCIRLNVPRTFYINTRDKEAIELQERYPMCEMQLCSRTLPRSHPSMYLYRVSMPEEDFEDEKVKMASIFNDWSTEGIYETQLPLETRALLELGAHCEVDKSVAGRRRLDEAFGLKELKAKANMSHQYMTNPKQYNFIYLYHAQTENRHLYVLVGATLEKSRCYVVGVSANSGQMPNMKRVYADMREQHPPENDMVEIKADMDFETTYHSSEEEALRALQRTLIRYKDMRNVQSILIISSSRSARQLAQYAKSINEFPNITLPIFDEPRNAQAQLAWLQPAARRAVRYYMNLPKWLEEKIQQASYGNVPIGNIPDDSFVFLADIIFSRQLVKNDMVLWWSEDAKPDFGGREQDDNQTVLFETEDPEICHPGTHTAVCFEVDIARLCFNTLMEAHVINEIEGTTGMLMDFDVQAVDEQTLGAISNVASFGDGTIPSKTFMVLRNMVQHWLKETNGTDASRKAMSEHMIDVLHRWISSNASHMFDPSLYSLVHNMMKKIFLQLVAEFQRLGATVIYGNFQHMVVATNKDSMASAIQYREYLFRSISEKPIFELLKLNLIDYWALLTWMDEFNHGGVIVTEEQGDEVIEKPEVVMQWNIIEFLPEVVHKAMKVTIASYLHQMYKNKIAFPRDVRSFADDGDTLMTEQAAAKEEETPRALATRAWVRDTLATQLSQWIPWCLPGAYLQMHNVALECVKTICAIVSLDPTLQHDVTQVKRDVLKLIRSDLSDFSDEAQFRNPCAVFKLRSFFCTFCNYATDLDVCRDAELLRDWQCKACKKPYDLDMIEHQLESLVGRALTTYQLQDLECERCHRLKDDNLMKHCNQCGGAYRCTLSRADTIQTFKVLRDIAKKYGFDSLLNSVQWTLNHV</sequence>
<dbReference type="GO" id="GO:0008310">
    <property type="term" value="F:single-stranded DNA 3'-5' DNA exonuclease activity"/>
    <property type="evidence" value="ECO:0007669"/>
    <property type="project" value="TreeGrafter"/>
</dbReference>
<dbReference type="InterPro" id="IPR006172">
    <property type="entry name" value="DNA-dir_DNA_pol_B"/>
</dbReference>
<evidence type="ECO:0000256" key="12">
    <source>
        <dbReference type="ARBA" id="ARBA00023014"/>
    </source>
</evidence>
<dbReference type="OMA" id="MLDQCRY"/>
<dbReference type="InterPro" id="IPR055191">
    <property type="entry name" value="POL2_thumb"/>
</dbReference>
<dbReference type="InterPro" id="IPR054475">
    <property type="entry name" value="Znf-DPOE"/>
</dbReference>
<dbReference type="InterPro" id="IPR036397">
    <property type="entry name" value="RNaseH_sf"/>
</dbReference>
<dbReference type="FunCoup" id="A0A1X2HCH3">
    <property type="interactions" value="385"/>
</dbReference>
<evidence type="ECO:0000256" key="8">
    <source>
        <dbReference type="ARBA" id="ARBA00022771"/>
    </source>
</evidence>
<evidence type="ECO:0000313" key="19">
    <source>
        <dbReference type="EMBL" id="ORY96489.1"/>
    </source>
</evidence>
<dbReference type="Pfam" id="PF03104">
    <property type="entry name" value="DNA_pol_B_exo1"/>
    <property type="match status" value="1"/>
</dbReference>
<dbReference type="InterPro" id="IPR023211">
    <property type="entry name" value="DNA_pol_palm_dom_sf"/>
</dbReference>
<dbReference type="PANTHER" id="PTHR10670">
    <property type="entry name" value="DNA POLYMERASE EPSILON CATALYTIC SUBUNIT A"/>
    <property type="match status" value="1"/>
</dbReference>
<keyword evidence="13 16" id="KW-0238">DNA-binding</keyword>
<dbReference type="Pfam" id="PF08490">
    <property type="entry name" value="DUF1744"/>
    <property type="match status" value="1"/>
</dbReference>
<evidence type="ECO:0000256" key="3">
    <source>
        <dbReference type="ARBA" id="ARBA00022485"/>
    </source>
</evidence>
<keyword evidence="12 16" id="KW-0411">Iron-sulfur</keyword>
<dbReference type="PANTHER" id="PTHR10670:SF0">
    <property type="entry name" value="DNA POLYMERASE EPSILON CATALYTIC SUBUNIT A"/>
    <property type="match status" value="1"/>
</dbReference>
<dbReference type="InParanoid" id="A0A1X2HCH3"/>
<dbReference type="EC" id="2.7.7.7" evidence="16"/>
<dbReference type="FunFam" id="3.30.420.10:FF:000010">
    <property type="entry name" value="DNA polymerase epsilon catalytic subunit"/>
    <property type="match status" value="1"/>
</dbReference>
<dbReference type="SUPFAM" id="SSF53098">
    <property type="entry name" value="Ribonuclease H-like"/>
    <property type="match status" value="1"/>
</dbReference>
<dbReference type="OrthoDB" id="10060449at2759"/>
<dbReference type="Gene3D" id="3.30.420.10">
    <property type="entry name" value="Ribonuclease H-like superfamily/Ribonuclease H"/>
    <property type="match status" value="1"/>
</dbReference>
<evidence type="ECO:0000259" key="18">
    <source>
        <dbReference type="SMART" id="SM01159"/>
    </source>
</evidence>
<dbReference type="InterPro" id="IPR043502">
    <property type="entry name" value="DNA/RNA_pol_sf"/>
</dbReference>
<dbReference type="GO" id="GO:0003677">
    <property type="term" value="F:DNA binding"/>
    <property type="evidence" value="ECO:0007669"/>
    <property type="project" value="UniProtKB-KW"/>
</dbReference>
<dbReference type="FunFam" id="1.10.132.60:FF:000002">
    <property type="entry name" value="DNA polymerase epsilon catalytic subunit"/>
    <property type="match status" value="1"/>
</dbReference>
<keyword evidence="11 16" id="KW-0408">Iron</keyword>
<dbReference type="Pfam" id="PF22912">
    <property type="entry name" value="zf-DPOE"/>
    <property type="match status" value="1"/>
</dbReference>
<comment type="cofactor">
    <cofactor evidence="16">
        <name>[4Fe-4S] cluster</name>
        <dbReference type="ChEBI" id="CHEBI:49883"/>
    </cofactor>
</comment>
<feature type="region of interest" description="Disordered" evidence="17">
    <location>
        <begin position="1198"/>
        <end position="1227"/>
    </location>
</feature>
<evidence type="ECO:0000313" key="20">
    <source>
        <dbReference type="Proteomes" id="UP000242180"/>
    </source>
</evidence>
<dbReference type="InterPro" id="IPR029703">
    <property type="entry name" value="POL2"/>
</dbReference>
<dbReference type="Gene3D" id="3.90.1600.10">
    <property type="entry name" value="Palm domain of DNA polymerase"/>
    <property type="match status" value="1"/>
</dbReference>
<keyword evidence="7 16" id="KW-0479">Metal-binding</keyword>
<dbReference type="Gene3D" id="1.10.287.690">
    <property type="entry name" value="Helix hairpin bin"/>
    <property type="match status" value="1"/>
</dbReference>
<dbReference type="SMART" id="SM01159">
    <property type="entry name" value="DUF1744"/>
    <property type="match status" value="1"/>
</dbReference>
<keyword evidence="20" id="KW-1185">Reference proteome</keyword>
<dbReference type="InterPro" id="IPR013697">
    <property type="entry name" value="DNA_pol_e_suA_C"/>
</dbReference>
<dbReference type="InterPro" id="IPR042087">
    <property type="entry name" value="DNA_pol_B_thumb"/>
</dbReference>